<keyword evidence="2 8" id="KW-0812">Transmembrane</keyword>
<evidence type="ECO:0000259" key="10">
    <source>
        <dbReference type="PROSITE" id="PS50262"/>
    </source>
</evidence>
<evidence type="ECO:0000313" key="11">
    <source>
        <dbReference type="EMBL" id="CAF0801441.1"/>
    </source>
</evidence>
<evidence type="ECO:0000256" key="6">
    <source>
        <dbReference type="ARBA" id="ARBA00023170"/>
    </source>
</evidence>
<dbReference type="AlphaFoldDB" id="A0A813ST26"/>
<evidence type="ECO:0000313" key="12">
    <source>
        <dbReference type="Proteomes" id="UP000663879"/>
    </source>
</evidence>
<sequence length="394" mass="45929">MVENTISNASNLTGQDAEMPLDIIFYGSIFYTFIFSIGVCGNLLVIYVLFMNRELRNFTNYLLANLSIADLLVLFTNVPSGLHDLFAKERWYLGQIWCYLVSFIENTTGFASILSIFFIACDRYYVICRPLNVKSVMNGSRTSKLIVFIWLISILVNLPYILLTSYDLTVFRNREIYFECTTRAEDLLSLSFIIADSFIFYVLIGIVLFIMFFKISKCLKVSNRFLKKNASLIYERVSICNKQSSISSYKSRDQLKSDSNTARQMKKRSQLIRMLMIMLASFYICIFPLKIWTLLNIFGSKIPGFYEGIGLRLFWFVNVTCRIFYYLNSSINPILYNFLSKKFCYSFKKLFIFRICFVRGVEANSKIKASYLSFKRSNEVVKFKKTLSNNYSFD</sequence>
<feature type="transmembrane region" description="Helical" evidence="9">
    <location>
        <begin position="62"/>
        <end position="82"/>
    </location>
</feature>
<accession>A0A813ST26</accession>
<evidence type="ECO:0000256" key="5">
    <source>
        <dbReference type="ARBA" id="ARBA00023136"/>
    </source>
</evidence>
<keyword evidence="7 8" id="KW-0807">Transducer</keyword>
<comment type="caution">
    <text evidence="11">The sequence shown here is derived from an EMBL/GenBank/DDBJ whole genome shotgun (WGS) entry which is preliminary data.</text>
</comment>
<feature type="transmembrane region" description="Helical" evidence="9">
    <location>
        <begin position="309"/>
        <end position="327"/>
    </location>
</feature>
<keyword evidence="12" id="KW-1185">Reference proteome</keyword>
<dbReference type="Pfam" id="PF00001">
    <property type="entry name" value="7tm_1"/>
    <property type="match status" value="1"/>
</dbReference>
<dbReference type="SUPFAM" id="SSF81321">
    <property type="entry name" value="Family A G protein-coupled receptor-like"/>
    <property type="match status" value="1"/>
</dbReference>
<evidence type="ECO:0000256" key="7">
    <source>
        <dbReference type="ARBA" id="ARBA00023224"/>
    </source>
</evidence>
<feature type="transmembrane region" description="Helical" evidence="9">
    <location>
        <begin position="192"/>
        <end position="213"/>
    </location>
</feature>
<keyword evidence="5 9" id="KW-0472">Membrane</keyword>
<dbReference type="InterPro" id="IPR017452">
    <property type="entry name" value="GPCR_Rhodpsn_7TM"/>
</dbReference>
<dbReference type="GO" id="GO:0005886">
    <property type="term" value="C:plasma membrane"/>
    <property type="evidence" value="ECO:0007669"/>
    <property type="project" value="TreeGrafter"/>
</dbReference>
<protein>
    <recommendedName>
        <fullName evidence="10">G-protein coupled receptors family 1 profile domain-containing protein</fullName>
    </recommendedName>
</protein>
<evidence type="ECO:0000256" key="3">
    <source>
        <dbReference type="ARBA" id="ARBA00022989"/>
    </source>
</evidence>
<dbReference type="InterPro" id="IPR000276">
    <property type="entry name" value="GPCR_Rhodpsn"/>
</dbReference>
<organism evidence="11 12">
    <name type="scientific">Brachionus calyciflorus</name>
    <dbReference type="NCBI Taxonomy" id="104777"/>
    <lineage>
        <taxon>Eukaryota</taxon>
        <taxon>Metazoa</taxon>
        <taxon>Spiralia</taxon>
        <taxon>Gnathifera</taxon>
        <taxon>Rotifera</taxon>
        <taxon>Eurotatoria</taxon>
        <taxon>Monogononta</taxon>
        <taxon>Pseudotrocha</taxon>
        <taxon>Ploima</taxon>
        <taxon>Brachionidae</taxon>
        <taxon>Brachionus</taxon>
    </lineage>
</organism>
<gene>
    <name evidence="11" type="ORF">OXX778_LOCUS6488</name>
</gene>
<dbReference type="Proteomes" id="UP000663879">
    <property type="component" value="Unassembled WGS sequence"/>
</dbReference>
<keyword evidence="6 8" id="KW-0675">Receptor</keyword>
<keyword evidence="4 8" id="KW-0297">G-protein coupled receptor</keyword>
<evidence type="ECO:0000256" key="8">
    <source>
        <dbReference type="RuleBase" id="RU000688"/>
    </source>
</evidence>
<dbReference type="PANTHER" id="PTHR24243:SF233">
    <property type="entry name" value="THYROTROPIN-RELEASING HORMONE RECEPTOR"/>
    <property type="match status" value="1"/>
</dbReference>
<feature type="transmembrane region" description="Helical" evidence="9">
    <location>
        <begin position="94"/>
        <end position="121"/>
    </location>
</feature>
<evidence type="ECO:0000256" key="4">
    <source>
        <dbReference type="ARBA" id="ARBA00023040"/>
    </source>
</evidence>
<name>A0A813ST26_9BILA</name>
<dbReference type="EMBL" id="CAJNOC010000772">
    <property type="protein sequence ID" value="CAF0801441.1"/>
    <property type="molecule type" value="Genomic_DNA"/>
</dbReference>
<feature type="transmembrane region" description="Helical" evidence="9">
    <location>
        <begin position="142"/>
        <end position="163"/>
    </location>
</feature>
<keyword evidence="3 9" id="KW-1133">Transmembrane helix</keyword>
<feature type="transmembrane region" description="Helical" evidence="9">
    <location>
        <begin position="271"/>
        <end position="289"/>
    </location>
</feature>
<evidence type="ECO:0000256" key="1">
    <source>
        <dbReference type="ARBA" id="ARBA00004141"/>
    </source>
</evidence>
<dbReference type="GO" id="GO:0004930">
    <property type="term" value="F:G protein-coupled receptor activity"/>
    <property type="evidence" value="ECO:0007669"/>
    <property type="project" value="UniProtKB-KW"/>
</dbReference>
<evidence type="ECO:0000256" key="2">
    <source>
        <dbReference type="ARBA" id="ARBA00022692"/>
    </source>
</evidence>
<feature type="transmembrane region" description="Helical" evidence="9">
    <location>
        <begin position="23"/>
        <end position="50"/>
    </location>
</feature>
<dbReference type="PANTHER" id="PTHR24243">
    <property type="entry name" value="G-PROTEIN COUPLED RECEPTOR"/>
    <property type="match status" value="1"/>
</dbReference>
<feature type="domain" description="G-protein coupled receptors family 1 profile" evidence="10">
    <location>
        <begin position="41"/>
        <end position="336"/>
    </location>
</feature>
<comment type="similarity">
    <text evidence="8">Belongs to the G-protein coupled receptor 1 family.</text>
</comment>
<reference evidence="11" key="1">
    <citation type="submission" date="2021-02" db="EMBL/GenBank/DDBJ databases">
        <authorList>
            <person name="Nowell W R."/>
        </authorList>
    </citation>
    <scope>NUCLEOTIDE SEQUENCE</scope>
    <source>
        <strain evidence="11">Ploen Becks lab</strain>
    </source>
</reference>
<dbReference type="OrthoDB" id="10036964at2759"/>
<dbReference type="PROSITE" id="PS50262">
    <property type="entry name" value="G_PROTEIN_RECEP_F1_2"/>
    <property type="match status" value="1"/>
</dbReference>
<comment type="subcellular location">
    <subcellularLocation>
        <location evidence="1">Membrane</location>
        <topology evidence="1">Multi-pass membrane protein</topology>
    </subcellularLocation>
</comment>
<evidence type="ECO:0000256" key="9">
    <source>
        <dbReference type="SAM" id="Phobius"/>
    </source>
</evidence>
<dbReference type="PRINTS" id="PR00237">
    <property type="entry name" value="GPCRRHODOPSN"/>
</dbReference>
<dbReference type="Gene3D" id="1.20.1070.10">
    <property type="entry name" value="Rhodopsin 7-helix transmembrane proteins"/>
    <property type="match status" value="1"/>
</dbReference>
<proteinExistence type="inferred from homology"/>
<dbReference type="PROSITE" id="PS00237">
    <property type="entry name" value="G_PROTEIN_RECEP_F1_1"/>
    <property type="match status" value="1"/>
</dbReference>